<sequence length="196" mass="20400">MPNPQQEPNSSTGLLPFPHYRLSRLQEKHGHRPVLATFNLINGAISIALIAALALVTQEALIFPSLGATAFILFYAPLAEPASPRNTFLGHLIGAIAGFLSLALFGLLDAPSAVANGVDAARVGAAALSLGTCGALMILLRSPHPPAGATAMIVSLGLMPHPGQFPILMAGVALLVGQAFVMNRLAGIAYPIWRSR</sequence>
<dbReference type="EMBL" id="SOAX01000007">
    <property type="protein sequence ID" value="TDT37731.1"/>
    <property type="molecule type" value="Genomic_DNA"/>
</dbReference>
<dbReference type="Pfam" id="PF04982">
    <property type="entry name" value="TM_HPP"/>
    <property type="match status" value="1"/>
</dbReference>
<proteinExistence type="predicted"/>
<evidence type="ECO:0000256" key="1">
    <source>
        <dbReference type="SAM" id="Phobius"/>
    </source>
</evidence>
<dbReference type="InterPro" id="IPR007065">
    <property type="entry name" value="HPP"/>
</dbReference>
<comment type="caution">
    <text evidence="3">The sequence shown here is derived from an EMBL/GenBank/DDBJ whole genome shotgun (WGS) entry which is preliminary data.</text>
</comment>
<keyword evidence="1" id="KW-0812">Transmembrane</keyword>
<name>A0A4R7JIJ1_9GAMM</name>
<protein>
    <submittedName>
        <fullName evidence="3">HPP family protein</fullName>
    </submittedName>
</protein>
<keyword evidence="4" id="KW-1185">Reference proteome</keyword>
<reference evidence="3 4" key="1">
    <citation type="submission" date="2019-03" db="EMBL/GenBank/DDBJ databases">
        <title>Genomic Encyclopedia of Type Strains, Phase IV (KMG-IV): sequencing the most valuable type-strain genomes for metagenomic binning, comparative biology and taxonomic classification.</title>
        <authorList>
            <person name="Goeker M."/>
        </authorList>
    </citation>
    <scope>NUCLEOTIDE SEQUENCE [LARGE SCALE GENOMIC DNA]</scope>
    <source>
        <strain evidence="3 4">DSM 15505</strain>
    </source>
</reference>
<keyword evidence="1" id="KW-0472">Membrane</keyword>
<evidence type="ECO:0000313" key="4">
    <source>
        <dbReference type="Proteomes" id="UP000295830"/>
    </source>
</evidence>
<keyword evidence="1" id="KW-1133">Transmembrane helix</keyword>
<feature type="transmembrane region" description="Helical" evidence="1">
    <location>
        <begin position="120"/>
        <end position="140"/>
    </location>
</feature>
<dbReference type="RefSeq" id="WP_133736929.1">
    <property type="nucleotide sequence ID" value="NZ_SOAX01000007.1"/>
</dbReference>
<dbReference type="AlphaFoldDB" id="A0A4R7JIJ1"/>
<dbReference type="PANTHER" id="PTHR33741:SF5">
    <property type="entry name" value="TRANSMEMBRANE PROTEIN DDB_G0269096-RELATED"/>
    <property type="match status" value="1"/>
</dbReference>
<dbReference type="Proteomes" id="UP000295830">
    <property type="component" value="Unassembled WGS sequence"/>
</dbReference>
<dbReference type="OrthoDB" id="9811720at2"/>
<organism evidence="3 4">
    <name type="scientific">Halospina denitrificans</name>
    <dbReference type="NCBI Taxonomy" id="332522"/>
    <lineage>
        <taxon>Bacteria</taxon>
        <taxon>Pseudomonadati</taxon>
        <taxon>Pseudomonadota</taxon>
        <taxon>Gammaproteobacteria</taxon>
        <taxon>Halospina</taxon>
    </lineage>
</organism>
<feature type="transmembrane region" description="Helical" evidence="1">
    <location>
        <begin position="88"/>
        <end position="108"/>
    </location>
</feature>
<gene>
    <name evidence="3" type="ORF">DES49_2691</name>
</gene>
<feature type="transmembrane region" description="Helical" evidence="1">
    <location>
        <begin position="60"/>
        <end position="76"/>
    </location>
</feature>
<feature type="transmembrane region" description="Helical" evidence="1">
    <location>
        <begin position="169"/>
        <end position="193"/>
    </location>
</feature>
<dbReference type="PANTHER" id="PTHR33741">
    <property type="entry name" value="TRANSMEMBRANE PROTEIN DDB_G0269096-RELATED"/>
    <property type="match status" value="1"/>
</dbReference>
<feature type="transmembrane region" description="Helical" evidence="1">
    <location>
        <begin position="34"/>
        <end position="54"/>
    </location>
</feature>
<evidence type="ECO:0000259" key="2">
    <source>
        <dbReference type="Pfam" id="PF04982"/>
    </source>
</evidence>
<evidence type="ECO:0000313" key="3">
    <source>
        <dbReference type="EMBL" id="TDT37731.1"/>
    </source>
</evidence>
<dbReference type="InterPro" id="IPR058581">
    <property type="entry name" value="TM_HPP"/>
</dbReference>
<feature type="domain" description="HPP transmembrane region" evidence="2">
    <location>
        <begin position="35"/>
        <end position="191"/>
    </location>
</feature>
<accession>A0A4R7JIJ1</accession>